<proteinExistence type="predicted"/>
<evidence type="ECO:0000313" key="1">
    <source>
        <dbReference type="EMBL" id="SET70385.1"/>
    </source>
</evidence>
<dbReference type="EMBL" id="FOHI01000013">
    <property type="protein sequence ID" value="SET70385.1"/>
    <property type="molecule type" value="Genomic_DNA"/>
</dbReference>
<dbReference type="Proteomes" id="UP000183339">
    <property type="component" value="Unassembled WGS sequence"/>
</dbReference>
<reference evidence="1 2" key="1">
    <citation type="submission" date="2016-10" db="EMBL/GenBank/DDBJ databases">
        <authorList>
            <person name="de Groot N.N."/>
        </authorList>
    </citation>
    <scope>NUCLEOTIDE SEQUENCE [LARGE SCALE GENOMIC DNA]</scope>
    <source>
        <strain evidence="1 2">Nl7</strain>
    </source>
</reference>
<evidence type="ECO:0000313" key="2">
    <source>
        <dbReference type="Proteomes" id="UP000183339"/>
    </source>
</evidence>
<organism evidence="1 2">
    <name type="scientific">Nitrosospira multiformis</name>
    <dbReference type="NCBI Taxonomy" id="1231"/>
    <lineage>
        <taxon>Bacteria</taxon>
        <taxon>Pseudomonadati</taxon>
        <taxon>Pseudomonadota</taxon>
        <taxon>Betaproteobacteria</taxon>
        <taxon>Nitrosomonadales</taxon>
        <taxon>Nitrosomonadaceae</taxon>
        <taxon>Nitrosospira</taxon>
    </lineage>
</organism>
<gene>
    <name evidence="1" type="ORF">SAMN05216412_11358</name>
</gene>
<accession>A0A1I0GJ54</accession>
<name>A0A1I0GJ54_9PROT</name>
<protein>
    <submittedName>
        <fullName evidence="1">Uncharacterized protein</fullName>
    </submittedName>
</protein>
<dbReference type="AlphaFoldDB" id="A0A1I0GJ54"/>
<sequence>MTEITSSNNSRAVRPLRVHTREIEGGGCHAEKSPERTGLERAVPLPFITVINFSKNGRQKILS</sequence>